<evidence type="ECO:0000313" key="6">
    <source>
        <dbReference type="Proteomes" id="UP000309215"/>
    </source>
</evidence>
<dbReference type="GO" id="GO:0004420">
    <property type="term" value="F:hydroxymethylglutaryl-CoA reductase (NADPH) activity"/>
    <property type="evidence" value="ECO:0007669"/>
    <property type="project" value="InterPro"/>
</dbReference>
<reference evidence="5 6" key="1">
    <citation type="submission" date="2019-04" db="EMBL/GenBank/DDBJ databases">
        <authorList>
            <person name="Li Y."/>
            <person name="Wang J."/>
        </authorList>
    </citation>
    <scope>NUCLEOTIDE SEQUENCE [LARGE SCALE GENOMIC DNA]</scope>
    <source>
        <strain evidence="5 6">DSM 14668</strain>
    </source>
</reference>
<evidence type="ECO:0000313" key="5">
    <source>
        <dbReference type="EMBL" id="TKD03279.1"/>
    </source>
</evidence>
<keyword evidence="6" id="KW-1185">Reference proteome</keyword>
<dbReference type="InterPro" id="IPR023076">
    <property type="entry name" value="HMG_CoA_Rdtase_CS"/>
</dbReference>
<dbReference type="PROSITE" id="PS50065">
    <property type="entry name" value="HMG_COA_REDUCTASE_4"/>
    <property type="match status" value="1"/>
</dbReference>
<dbReference type="NCBIfam" id="TIGR00532">
    <property type="entry name" value="HMG_CoA_R_NAD"/>
    <property type="match status" value="1"/>
</dbReference>
<comment type="catalytic activity">
    <reaction evidence="3">
        <text>(R)-mevalonate + 2 NAD(+) + CoA = (3S)-3-hydroxy-3-methylglutaryl-CoA + 2 NADH + 2 H(+)</text>
        <dbReference type="Rhea" id="RHEA:14833"/>
        <dbReference type="ChEBI" id="CHEBI:15378"/>
        <dbReference type="ChEBI" id="CHEBI:36464"/>
        <dbReference type="ChEBI" id="CHEBI:43074"/>
        <dbReference type="ChEBI" id="CHEBI:57287"/>
        <dbReference type="ChEBI" id="CHEBI:57540"/>
        <dbReference type="ChEBI" id="CHEBI:57945"/>
        <dbReference type="EC" id="1.1.1.88"/>
    </reaction>
</comment>
<dbReference type="PANTHER" id="PTHR10572:SF24">
    <property type="entry name" value="3-HYDROXY-3-METHYLGLUTARYL-COENZYME A REDUCTASE"/>
    <property type="match status" value="1"/>
</dbReference>
<dbReference type="AlphaFoldDB" id="A0A4U1J7F8"/>
<evidence type="ECO:0000256" key="1">
    <source>
        <dbReference type="ARBA" id="ARBA00007661"/>
    </source>
</evidence>
<dbReference type="EC" id="1.1.1.88" evidence="3"/>
<keyword evidence="2 3" id="KW-0560">Oxidoreductase</keyword>
<dbReference type="SUPFAM" id="SSF56542">
    <property type="entry name" value="Substrate-binding domain of HMG-CoA reductase"/>
    <property type="match status" value="1"/>
</dbReference>
<dbReference type="Proteomes" id="UP000309215">
    <property type="component" value="Unassembled WGS sequence"/>
</dbReference>
<evidence type="ECO:0000256" key="3">
    <source>
        <dbReference type="RuleBase" id="RU361219"/>
    </source>
</evidence>
<dbReference type="Gene3D" id="3.90.770.10">
    <property type="entry name" value="3-hydroxy-3-methylglutaryl-coenzyme A Reductase, Chain A, domain 2"/>
    <property type="match status" value="2"/>
</dbReference>
<sequence length="429" mass="44483">MRMEARYPSRATMHRDPPLPLPSLRHFSIPERRAEVARLVGLAPAELEHALRSGGLDESTADAMVENALGTLALPFGVAPGVRVNGKDYLVPMAIEEPSVIAAASNAAKRARKAGGFVAEIDPSIVVAQIEVHDIADPAGALARIEGAAAELVARANEAIGNLVARGGGARRSSVRDLGGGMIVVHVHVDCLDAMGANLVNTVAEAVGARVAELARGTLGLRILSNYCDERVARVRVRLPVEELASARVSGLDAARGIAQASAFAERDVYRAVTHNKGIMNGVDAVVLATGNDWRAVEAGAHAYAAREGSYRPLATWRLSDDEQALEGQLALPLALGIVGGALRAHPGARLALALLRVTSAAELAAVAAATGLATNLSALRALSTEGIQRGHMALHHRATGGPSERGPRTTNGSGACEPPAAGEAKLPR</sequence>
<dbReference type="SUPFAM" id="SSF55035">
    <property type="entry name" value="NAD-binding domain of HMG-CoA reductase"/>
    <property type="match status" value="1"/>
</dbReference>
<protein>
    <recommendedName>
        <fullName evidence="3">3-hydroxy-3-methylglutaryl coenzyme A reductase</fullName>
        <shortName evidence="3">HMG-CoA reductase</shortName>
        <ecNumber evidence="3">1.1.1.88</ecNumber>
    </recommendedName>
</protein>
<comment type="pathway">
    <text evidence="3">Metabolic intermediate metabolism; (R)-mevalonate degradation; (S)-3-hydroxy-3-methylglutaryl-CoA from (R)-mevalonate: step 1/1.</text>
</comment>
<dbReference type="InterPro" id="IPR004553">
    <property type="entry name" value="HMG_CoA_Rdtase_bac-typ"/>
</dbReference>
<evidence type="ECO:0000256" key="4">
    <source>
        <dbReference type="SAM" id="MobiDB-lite"/>
    </source>
</evidence>
<dbReference type="PANTHER" id="PTHR10572">
    <property type="entry name" value="3-HYDROXY-3-METHYLGLUTARYL-COENZYME A REDUCTASE"/>
    <property type="match status" value="1"/>
</dbReference>
<dbReference type="GO" id="GO:0140643">
    <property type="term" value="F:hydroxymethylglutaryl-CoA reductase (NADH) activity"/>
    <property type="evidence" value="ECO:0007669"/>
    <property type="project" value="UniProtKB-EC"/>
</dbReference>
<accession>A0A4U1J7F8</accession>
<dbReference type="UniPathway" id="UPA00257">
    <property type="reaction ID" value="UER00367"/>
</dbReference>
<dbReference type="InterPro" id="IPR009023">
    <property type="entry name" value="HMG_CoA_Rdtase_NAD(P)-bd_sf"/>
</dbReference>
<dbReference type="InterPro" id="IPR002202">
    <property type="entry name" value="HMG_CoA_Rdtase"/>
</dbReference>
<proteinExistence type="inferred from homology"/>
<dbReference type="InterPro" id="IPR009029">
    <property type="entry name" value="HMG_CoA_Rdtase_sub-bd_dom_sf"/>
</dbReference>
<dbReference type="Pfam" id="PF00368">
    <property type="entry name" value="HMG-CoA_red"/>
    <property type="match status" value="1"/>
</dbReference>
<organism evidence="5 6">
    <name type="scientific">Polyangium fumosum</name>
    <dbReference type="NCBI Taxonomy" id="889272"/>
    <lineage>
        <taxon>Bacteria</taxon>
        <taxon>Pseudomonadati</taxon>
        <taxon>Myxococcota</taxon>
        <taxon>Polyangia</taxon>
        <taxon>Polyangiales</taxon>
        <taxon>Polyangiaceae</taxon>
        <taxon>Polyangium</taxon>
    </lineage>
</organism>
<dbReference type="EMBL" id="SSMQ01000030">
    <property type="protein sequence ID" value="TKD03279.1"/>
    <property type="molecule type" value="Genomic_DNA"/>
</dbReference>
<dbReference type="PROSITE" id="PS01192">
    <property type="entry name" value="HMG_COA_REDUCTASE_3"/>
    <property type="match status" value="1"/>
</dbReference>
<evidence type="ECO:0000256" key="2">
    <source>
        <dbReference type="ARBA" id="ARBA00023002"/>
    </source>
</evidence>
<feature type="region of interest" description="Disordered" evidence="4">
    <location>
        <begin position="397"/>
        <end position="429"/>
    </location>
</feature>
<keyword evidence="3" id="KW-0520">NAD</keyword>
<comment type="similarity">
    <text evidence="1 3">Belongs to the HMG-CoA reductase family.</text>
</comment>
<comment type="caution">
    <text evidence="5">The sequence shown here is derived from an EMBL/GenBank/DDBJ whole genome shotgun (WGS) entry which is preliminary data.</text>
</comment>
<dbReference type="OrthoDB" id="9764892at2"/>
<name>A0A4U1J7F8_9BACT</name>
<dbReference type="InterPro" id="IPR023074">
    <property type="entry name" value="HMG_CoA_Rdtase_cat_sf"/>
</dbReference>
<gene>
    <name evidence="5" type="ORF">E8A74_26450</name>
</gene>
<dbReference type="GO" id="GO:0015936">
    <property type="term" value="P:coenzyme A metabolic process"/>
    <property type="evidence" value="ECO:0007669"/>
    <property type="project" value="InterPro"/>
</dbReference>